<evidence type="ECO:0000313" key="1">
    <source>
        <dbReference type="EMBL" id="MBD6616372.1"/>
    </source>
</evidence>
<protein>
    <submittedName>
        <fullName evidence="1">Uncharacterized protein</fullName>
    </submittedName>
</protein>
<dbReference type="AlphaFoldDB" id="A0AA40SWN3"/>
<dbReference type="Proteomes" id="UP001165986">
    <property type="component" value="Unassembled WGS sequence"/>
</dbReference>
<proteinExistence type="predicted"/>
<name>A0AA40SWN3_9NOST</name>
<sequence>MKIVWQQGSGNPENPNNLATIRQWWTNLNGKEITWKQRIIPQSGEVDQLDWEAKRFDEVFAIAQPEIRGITLYWHKPDSSQERNTTPSQLILDSLRQYLYIFPHSQKELVIRVGLQSISYETISITNPQYSYNPSGDNYILTLRDTMQQLEVEVTLSPENLKQLIRQLTR</sequence>
<dbReference type="EMBL" id="VJXY01000009">
    <property type="protein sequence ID" value="MBD6616372.1"/>
    <property type="molecule type" value="Genomic_DNA"/>
</dbReference>
<accession>A0AA40SWN3</accession>
<organism evidence="1 2">
    <name type="scientific">Komarekiella delphini-convector SJRDD-AB1</name>
    <dbReference type="NCBI Taxonomy" id="2593771"/>
    <lineage>
        <taxon>Bacteria</taxon>
        <taxon>Bacillati</taxon>
        <taxon>Cyanobacteriota</taxon>
        <taxon>Cyanophyceae</taxon>
        <taxon>Nostocales</taxon>
        <taxon>Nostocaceae</taxon>
        <taxon>Komarekiella</taxon>
        <taxon>Komarekiella delphini-convector</taxon>
    </lineage>
</organism>
<reference evidence="1" key="1">
    <citation type="submission" date="2019-07" db="EMBL/GenBank/DDBJ databases">
        <title>Toxilogical consequences of a new and cryptic species of cyanobacteria (Komarekiella delphini-convector) recovered from the epidermis of a bottlenose dolphin and 1500 ft. in the air.</title>
        <authorList>
            <person name="Brown A.O."/>
            <person name="Dvorak P."/>
            <person name="Villanueva C.D."/>
            <person name="Foss A.J."/>
            <person name="Garvey A.D."/>
            <person name="Gibson Q.A."/>
            <person name="Johansen J.R."/>
            <person name="Casamatta D.A."/>
        </authorList>
    </citation>
    <scope>NUCLEOTIDE SEQUENCE</scope>
    <source>
        <strain evidence="1">SJRDD-AB1</strain>
    </source>
</reference>
<evidence type="ECO:0000313" key="2">
    <source>
        <dbReference type="Proteomes" id="UP001165986"/>
    </source>
</evidence>
<comment type="caution">
    <text evidence="1">The sequence shown here is derived from an EMBL/GenBank/DDBJ whole genome shotgun (WGS) entry which is preliminary data.</text>
</comment>
<gene>
    <name evidence="1" type="ORF">FNW02_11110</name>
</gene>
<keyword evidence="2" id="KW-1185">Reference proteome</keyword>
<dbReference type="RefSeq" id="WP_191757600.1">
    <property type="nucleotide sequence ID" value="NZ_VJXY01000009.1"/>
</dbReference>